<keyword evidence="9" id="KW-1185">Reference proteome</keyword>
<dbReference type="SUPFAM" id="SSF53223">
    <property type="entry name" value="Aminoacid dehydrogenase-like, N-terminal domain"/>
    <property type="match status" value="1"/>
</dbReference>
<gene>
    <name evidence="8" type="ORF">GGR46_002255</name>
</gene>
<dbReference type="InterPro" id="IPR006097">
    <property type="entry name" value="Glu/Leu/Phe/Val/Trp_DH_dimer"/>
</dbReference>
<dbReference type="InterPro" id="IPR006096">
    <property type="entry name" value="Glu/Leu/Phe/Val/Trp_DH_C"/>
</dbReference>
<dbReference type="RefSeq" id="WP_183997679.1">
    <property type="nucleotide sequence ID" value="NZ_JACIEH010000002.1"/>
</dbReference>
<sequence>MVDTVCDSATPPESVHVLRDDDAGLNGIIVLHSTRRGPAAGGCRLWRYGDHAALVGDAMRLAEGMTYKNAMADLPLGGGKAVLNLPEGDFDRRRLFAAFGRAVARLEGDYVTAEDVGTSVADMEAVRGETRHVAGLPPRDGRPGGDPSPWTARGVFLAMEEAARRQLGSELKGLRVAVQGLGHVGSALCGMLHQAGARLIVAEPRPGIAAEIACRYDAEIMGRDSILDARCAIFAPCALGGVLDAENIRRLRASVVCGAANNVLATPEDGDRLVDRSILYAPDYVVNSGGIISVAGEYLGWSIDEVATRVHATGVRLGAVLSHAAQNGLAPHRAADALARARIVAAPAPAAAVREAA</sequence>
<evidence type="ECO:0000313" key="8">
    <source>
        <dbReference type="EMBL" id="MBB4098691.1"/>
    </source>
</evidence>
<dbReference type="SMART" id="SM00839">
    <property type="entry name" value="ELFV_dehydrog"/>
    <property type="match status" value="1"/>
</dbReference>
<evidence type="ECO:0000259" key="7">
    <source>
        <dbReference type="SMART" id="SM00839"/>
    </source>
</evidence>
<dbReference type="EC" id="1.4.1.9" evidence="8"/>
<keyword evidence="2 6" id="KW-0560">Oxidoreductase</keyword>
<evidence type="ECO:0000256" key="1">
    <source>
        <dbReference type="ARBA" id="ARBA00006382"/>
    </source>
</evidence>
<reference evidence="8 9" key="1">
    <citation type="submission" date="2020-08" db="EMBL/GenBank/DDBJ databases">
        <title>Genomic Encyclopedia of Type Strains, Phase IV (KMG-IV): sequencing the most valuable type-strain genomes for metagenomic binning, comparative biology and taxonomic classification.</title>
        <authorList>
            <person name="Goeker M."/>
        </authorList>
    </citation>
    <scope>NUCLEOTIDE SEQUENCE [LARGE SCALE GENOMIC DNA]</scope>
    <source>
        <strain evidence="8 9">DSM 101806</strain>
    </source>
</reference>
<evidence type="ECO:0000256" key="4">
    <source>
        <dbReference type="PIRSR" id="PIRSR000188-1"/>
    </source>
</evidence>
<keyword evidence="5" id="KW-0547">Nucleotide-binding</keyword>
<dbReference type="PANTHER" id="PTHR42722:SF1">
    <property type="entry name" value="VALINE DEHYDROGENASE"/>
    <property type="match status" value="1"/>
</dbReference>
<keyword evidence="3 5" id="KW-0520">NAD</keyword>
<evidence type="ECO:0000256" key="5">
    <source>
        <dbReference type="PIRSR" id="PIRSR000188-2"/>
    </source>
</evidence>
<evidence type="ECO:0000313" key="9">
    <source>
        <dbReference type="Proteomes" id="UP000557392"/>
    </source>
</evidence>
<dbReference type="SUPFAM" id="SSF51735">
    <property type="entry name" value="NAD(P)-binding Rossmann-fold domains"/>
    <property type="match status" value="1"/>
</dbReference>
<dbReference type="PANTHER" id="PTHR42722">
    <property type="entry name" value="LEUCINE DEHYDROGENASE"/>
    <property type="match status" value="1"/>
</dbReference>
<dbReference type="InterPro" id="IPR016211">
    <property type="entry name" value="Glu/Phe/Leu/Val/Trp_DH_bac/arc"/>
</dbReference>
<dbReference type="AlphaFoldDB" id="A0A7W6NXH6"/>
<dbReference type="Pfam" id="PF02812">
    <property type="entry name" value="ELFV_dehydrog_N"/>
    <property type="match status" value="1"/>
</dbReference>
<protein>
    <submittedName>
        <fullName evidence="8">Leucine dehydrogenase</fullName>
        <ecNumber evidence="8">1.4.1.9</ecNumber>
    </submittedName>
</protein>
<dbReference type="Gene3D" id="3.40.50.10860">
    <property type="entry name" value="Leucine Dehydrogenase, chain A, domain 1"/>
    <property type="match status" value="1"/>
</dbReference>
<dbReference type="Pfam" id="PF00208">
    <property type="entry name" value="ELFV_dehydrog"/>
    <property type="match status" value="2"/>
</dbReference>
<dbReference type="PIRSF" id="PIRSF000188">
    <property type="entry name" value="Phe_leu_dh"/>
    <property type="match status" value="1"/>
</dbReference>
<dbReference type="GO" id="GO:0000166">
    <property type="term" value="F:nucleotide binding"/>
    <property type="evidence" value="ECO:0007669"/>
    <property type="project" value="UniProtKB-KW"/>
</dbReference>
<dbReference type="Gene3D" id="3.40.50.720">
    <property type="entry name" value="NAD(P)-binding Rossmann-like Domain"/>
    <property type="match status" value="1"/>
</dbReference>
<dbReference type="InterPro" id="IPR006095">
    <property type="entry name" value="Glu/Leu/Phe/Val/Trp_DH"/>
</dbReference>
<comment type="similarity">
    <text evidence="1 6">Belongs to the Glu/Leu/Phe/Val dehydrogenases family.</text>
</comment>
<feature type="active site" description="Proton donor/acceptor" evidence="4">
    <location>
        <position position="80"/>
    </location>
</feature>
<dbReference type="InterPro" id="IPR036291">
    <property type="entry name" value="NAD(P)-bd_dom_sf"/>
</dbReference>
<dbReference type="GO" id="GO:0050049">
    <property type="term" value="F:L-leucine dehydrogenase activity"/>
    <property type="evidence" value="ECO:0007669"/>
    <property type="project" value="UniProtKB-EC"/>
</dbReference>
<dbReference type="PRINTS" id="PR00082">
    <property type="entry name" value="GLFDHDRGNASE"/>
</dbReference>
<evidence type="ECO:0000256" key="6">
    <source>
        <dbReference type="RuleBase" id="RU004417"/>
    </source>
</evidence>
<dbReference type="CDD" id="cd01075">
    <property type="entry name" value="NAD_bind_Leu_Phe_Val_DH"/>
    <property type="match status" value="1"/>
</dbReference>
<evidence type="ECO:0000256" key="2">
    <source>
        <dbReference type="ARBA" id="ARBA00023002"/>
    </source>
</evidence>
<dbReference type="InterPro" id="IPR046346">
    <property type="entry name" value="Aminoacid_DH-like_N_sf"/>
</dbReference>
<dbReference type="EMBL" id="JACIEH010000002">
    <property type="protein sequence ID" value="MBB4098691.1"/>
    <property type="molecule type" value="Genomic_DNA"/>
</dbReference>
<feature type="domain" description="Glutamate/phenylalanine/leucine/valine/L-tryptophan dehydrogenase C-terminal" evidence="7">
    <location>
        <begin position="145"/>
        <end position="346"/>
    </location>
</feature>
<name>A0A7W6NXH6_9SPHN</name>
<organism evidence="8 9">
    <name type="scientific">Sphingomonas kyeonggiensis</name>
    <dbReference type="NCBI Taxonomy" id="1268553"/>
    <lineage>
        <taxon>Bacteria</taxon>
        <taxon>Pseudomonadati</taxon>
        <taxon>Pseudomonadota</taxon>
        <taxon>Alphaproteobacteria</taxon>
        <taxon>Sphingomonadales</taxon>
        <taxon>Sphingomonadaceae</taxon>
        <taxon>Sphingomonas</taxon>
    </lineage>
</organism>
<proteinExistence type="inferred from homology"/>
<comment type="caution">
    <text evidence="8">The sequence shown here is derived from an EMBL/GenBank/DDBJ whole genome shotgun (WGS) entry which is preliminary data.</text>
</comment>
<feature type="binding site" evidence="5">
    <location>
        <begin position="180"/>
        <end position="185"/>
    </location>
    <ligand>
        <name>NAD(+)</name>
        <dbReference type="ChEBI" id="CHEBI:57540"/>
    </ligand>
</feature>
<accession>A0A7W6NXH6</accession>
<dbReference type="GO" id="GO:0006520">
    <property type="term" value="P:amino acid metabolic process"/>
    <property type="evidence" value="ECO:0007669"/>
    <property type="project" value="InterPro"/>
</dbReference>
<dbReference type="Proteomes" id="UP000557392">
    <property type="component" value="Unassembled WGS sequence"/>
</dbReference>
<evidence type="ECO:0000256" key="3">
    <source>
        <dbReference type="ARBA" id="ARBA00023027"/>
    </source>
</evidence>